<dbReference type="AlphaFoldDB" id="A0A6J6CXD5"/>
<organism evidence="5">
    <name type="scientific">freshwater metagenome</name>
    <dbReference type="NCBI Taxonomy" id="449393"/>
    <lineage>
        <taxon>unclassified sequences</taxon>
        <taxon>metagenomes</taxon>
        <taxon>ecological metagenomes</taxon>
    </lineage>
</organism>
<dbReference type="HAMAP" id="MF_01201">
    <property type="entry name" value="Ala_racemase"/>
    <property type="match status" value="1"/>
</dbReference>
<dbReference type="GO" id="GO:0008784">
    <property type="term" value="F:alanine racemase activity"/>
    <property type="evidence" value="ECO:0007669"/>
    <property type="project" value="InterPro"/>
</dbReference>
<dbReference type="Gene3D" id="2.40.37.10">
    <property type="entry name" value="Lyase, Ornithine Decarboxylase, Chain A, domain 1"/>
    <property type="match status" value="1"/>
</dbReference>
<accession>A0A6J6CXD5</accession>
<gene>
    <name evidence="5" type="ORF">UFOPK1493_01344</name>
</gene>
<proteinExistence type="inferred from homology"/>
<dbReference type="InterPro" id="IPR029066">
    <property type="entry name" value="PLP-binding_barrel"/>
</dbReference>
<dbReference type="InterPro" id="IPR000821">
    <property type="entry name" value="Ala_racemase"/>
</dbReference>
<dbReference type="SMART" id="SM01005">
    <property type="entry name" value="Ala_racemase_C"/>
    <property type="match status" value="1"/>
</dbReference>
<keyword evidence="2" id="KW-0663">Pyridoxal phosphate</keyword>
<dbReference type="EMBL" id="CAEZSR010000038">
    <property type="protein sequence ID" value="CAB4554883.1"/>
    <property type="molecule type" value="Genomic_DNA"/>
</dbReference>
<dbReference type="SUPFAM" id="SSF50621">
    <property type="entry name" value="Alanine racemase C-terminal domain-like"/>
    <property type="match status" value="1"/>
</dbReference>
<dbReference type="SUPFAM" id="SSF51419">
    <property type="entry name" value="PLP-binding barrel"/>
    <property type="match status" value="1"/>
</dbReference>
<dbReference type="GO" id="GO:0009252">
    <property type="term" value="P:peptidoglycan biosynthetic process"/>
    <property type="evidence" value="ECO:0007669"/>
    <property type="project" value="TreeGrafter"/>
</dbReference>
<dbReference type="GO" id="GO:0030632">
    <property type="term" value="P:D-alanine biosynthetic process"/>
    <property type="evidence" value="ECO:0007669"/>
    <property type="project" value="TreeGrafter"/>
</dbReference>
<evidence type="ECO:0000313" key="5">
    <source>
        <dbReference type="EMBL" id="CAB4554883.1"/>
    </source>
</evidence>
<dbReference type="PANTHER" id="PTHR30511">
    <property type="entry name" value="ALANINE RACEMASE"/>
    <property type="match status" value="1"/>
</dbReference>
<dbReference type="Pfam" id="PF00842">
    <property type="entry name" value="Ala_racemase_C"/>
    <property type="match status" value="1"/>
</dbReference>
<dbReference type="PANTHER" id="PTHR30511:SF0">
    <property type="entry name" value="ALANINE RACEMASE, CATABOLIC-RELATED"/>
    <property type="match status" value="1"/>
</dbReference>
<dbReference type="InterPro" id="IPR011079">
    <property type="entry name" value="Ala_racemase_C"/>
</dbReference>
<name>A0A6J6CXD5_9ZZZZ</name>
<dbReference type="InterPro" id="IPR001608">
    <property type="entry name" value="Ala_racemase_N"/>
</dbReference>
<dbReference type="PRINTS" id="PR00992">
    <property type="entry name" value="ALARACEMASE"/>
</dbReference>
<evidence type="ECO:0000256" key="1">
    <source>
        <dbReference type="ARBA" id="ARBA00001933"/>
    </source>
</evidence>
<dbReference type="InterPro" id="IPR009006">
    <property type="entry name" value="Ala_racemase/Decarboxylase_C"/>
</dbReference>
<dbReference type="Gene3D" id="3.20.20.10">
    <property type="entry name" value="Alanine racemase"/>
    <property type="match status" value="1"/>
</dbReference>
<dbReference type="GO" id="GO:0005829">
    <property type="term" value="C:cytosol"/>
    <property type="evidence" value="ECO:0007669"/>
    <property type="project" value="TreeGrafter"/>
</dbReference>
<keyword evidence="3" id="KW-0413">Isomerase</keyword>
<evidence type="ECO:0000259" key="4">
    <source>
        <dbReference type="SMART" id="SM01005"/>
    </source>
</evidence>
<dbReference type="FunFam" id="3.20.20.10:FF:000002">
    <property type="entry name" value="Alanine racemase"/>
    <property type="match status" value="1"/>
</dbReference>
<dbReference type="Pfam" id="PF01168">
    <property type="entry name" value="Ala_racemase_N"/>
    <property type="match status" value="1"/>
</dbReference>
<reference evidence="5" key="1">
    <citation type="submission" date="2020-05" db="EMBL/GenBank/DDBJ databases">
        <authorList>
            <person name="Chiriac C."/>
            <person name="Salcher M."/>
            <person name="Ghai R."/>
            <person name="Kavagutti S V."/>
        </authorList>
    </citation>
    <scope>NUCLEOTIDE SEQUENCE</scope>
</reference>
<evidence type="ECO:0000256" key="2">
    <source>
        <dbReference type="ARBA" id="ARBA00022898"/>
    </source>
</evidence>
<feature type="domain" description="Alanine racemase C-terminal" evidence="4">
    <location>
        <begin position="251"/>
        <end position="388"/>
    </location>
</feature>
<comment type="cofactor">
    <cofactor evidence="1">
        <name>pyridoxal 5'-phosphate</name>
        <dbReference type="ChEBI" id="CHEBI:597326"/>
    </cofactor>
</comment>
<dbReference type="NCBIfam" id="TIGR00492">
    <property type="entry name" value="alr"/>
    <property type="match status" value="1"/>
</dbReference>
<evidence type="ECO:0000256" key="3">
    <source>
        <dbReference type="ARBA" id="ARBA00023235"/>
    </source>
</evidence>
<dbReference type="InterPro" id="IPR020622">
    <property type="entry name" value="Ala_racemase_pyridoxalP-BS"/>
</dbReference>
<dbReference type="GO" id="GO:0030170">
    <property type="term" value="F:pyridoxal phosphate binding"/>
    <property type="evidence" value="ECO:0007669"/>
    <property type="project" value="TreeGrafter"/>
</dbReference>
<sequence>MTADATSLRNAGSGRWAWAEIDLDAVAHNVGVIRRTAAPAEVWAVVKADAYGHGAVPVARTVLAAGASGLCVALVQEAVELRAAGIEAPVLVLSEQPPDTLVDAVRHGVITTVASLAGIDALAAAGAHDHPVQLKVDTGMRRMGCRPDEVLTLVREIERRPSVRLDGVFTHLAVADEIAHPVTAEQLDRFDAVLDDLRAAGIDPGRVHAANSAGALAHPRARHHLVRAGVALYGIEPGPGVSHLCAELRPALTLHARVSFVKRVAAGDRISYGLRHAFAHDTVVATVPIGYADGVPRRLFETRGEVIVGGRRCPIVGVVTMDQLMVDVGPDADVAVGDPVVLLGGGSAGDVATEPTAPVRAEEWAERLGTIGYEIVCGISRRVARHHVGGPVG</sequence>
<protein>
    <submittedName>
        <fullName evidence="5">Unannotated protein</fullName>
    </submittedName>
</protein>
<dbReference type="PROSITE" id="PS00395">
    <property type="entry name" value="ALANINE_RACEMASE"/>
    <property type="match status" value="1"/>
</dbReference>
<dbReference type="CDD" id="cd00430">
    <property type="entry name" value="PLPDE_III_AR"/>
    <property type="match status" value="1"/>
</dbReference>